<dbReference type="PANTHER" id="PTHR36838:SF1">
    <property type="entry name" value="SLR1864 PROTEIN"/>
    <property type="match status" value="1"/>
</dbReference>
<evidence type="ECO:0000256" key="4">
    <source>
        <dbReference type="ARBA" id="ARBA00022692"/>
    </source>
</evidence>
<feature type="transmembrane region" description="Helical" evidence="7">
    <location>
        <begin position="105"/>
        <end position="125"/>
    </location>
</feature>
<evidence type="ECO:0000313" key="9">
    <source>
        <dbReference type="Proteomes" id="UP000255367"/>
    </source>
</evidence>
<dbReference type="Proteomes" id="UP000255367">
    <property type="component" value="Unassembled WGS sequence"/>
</dbReference>
<feature type="transmembrane region" description="Helical" evidence="7">
    <location>
        <begin position="197"/>
        <end position="220"/>
    </location>
</feature>
<dbReference type="Pfam" id="PF03547">
    <property type="entry name" value="Mem_trans"/>
    <property type="match status" value="2"/>
</dbReference>
<accession>A0A380NN79</accession>
<dbReference type="AlphaFoldDB" id="A0A380NN79"/>
<feature type="transmembrane region" description="Helical" evidence="7">
    <location>
        <begin position="168"/>
        <end position="191"/>
    </location>
</feature>
<keyword evidence="4 7" id="KW-0812">Transmembrane</keyword>
<sequence length="325" mass="35870">MSLFLHIFWTSVVPILVLVAVGFILDKNFNLDLRSLSKLNFFILLPAYVFRSLYTAHLTTESIGISVCAFIILFSNSFMALGVSKFFGYDRKKTQIVRNATMFNNGGNIGVAIATFVFSNMPYIVDGQTPYLEAGIVAVIATFIIQTIFCNTLGFYQAGSGLLTRHDALKLVFHMPVLYAAPAALLARLIPYDLTTLVLWSPLNIFASAFVGMAMITLGVQMSRTPYNFFKKDVMVTTSLRLIGGPILACVVMLLYIFLYKPVDPIAAQAIIITYSVPSAVNTALIAFEMKNNPEFATQVVMSTTLLSAITMPLAILFAYYTFPI</sequence>
<dbReference type="InterPro" id="IPR004776">
    <property type="entry name" value="Mem_transp_PIN-like"/>
</dbReference>
<protein>
    <submittedName>
        <fullName evidence="8">Auxin efflux carrier</fullName>
    </submittedName>
</protein>
<evidence type="ECO:0000256" key="7">
    <source>
        <dbReference type="SAM" id="Phobius"/>
    </source>
</evidence>
<name>A0A380NN79_9FIRM</name>
<keyword evidence="6 7" id="KW-0472">Membrane</keyword>
<feature type="transmembrane region" description="Helical" evidence="7">
    <location>
        <begin position="6"/>
        <end position="25"/>
    </location>
</feature>
<evidence type="ECO:0000256" key="5">
    <source>
        <dbReference type="ARBA" id="ARBA00022989"/>
    </source>
</evidence>
<evidence type="ECO:0000256" key="1">
    <source>
        <dbReference type="ARBA" id="ARBA00004141"/>
    </source>
</evidence>
<comment type="subcellular location">
    <subcellularLocation>
        <location evidence="1">Membrane</location>
        <topology evidence="1">Multi-pass membrane protein</topology>
    </subcellularLocation>
</comment>
<evidence type="ECO:0000313" key="8">
    <source>
        <dbReference type="EMBL" id="SUP43674.1"/>
    </source>
</evidence>
<dbReference type="EMBL" id="UHIO01000001">
    <property type="protein sequence ID" value="SUP43674.1"/>
    <property type="molecule type" value="Genomic_DNA"/>
</dbReference>
<dbReference type="RefSeq" id="WP_115310439.1">
    <property type="nucleotide sequence ID" value="NZ_UHIO01000001.1"/>
</dbReference>
<gene>
    <name evidence="8" type="ORF">NCTC12020_01283</name>
</gene>
<feature type="transmembrane region" description="Helical" evidence="7">
    <location>
        <begin position="240"/>
        <end position="260"/>
    </location>
</feature>
<evidence type="ECO:0000256" key="6">
    <source>
        <dbReference type="ARBA" id="ARBA00023136"/>
    </source>
</evidence>
<proteinExistence type="predicted"/>
<dbReference type="PANTHER" id="PTHR36838">
    <property type="entry name" value="AUXIN EFFLUX CARRIER FAMILY PROTEIN"/>
    <property type="match status" value="1"/>
</dbReference>
<evidence type="ECO:0000256" key="2">
    <source>
        <dbReference type="ARBA" id="ARBA00022448"/>
    </source>
</evidence>
<keyword evidence="9" id="KW-1185">Reference proteome</keyword>
<feature type="transmembrane region" description="Helical" evidence="7">
    <location>
        <begin position="300"/>
        <end position="323"/>
    </location>
</feature>
<dbReference type="GO" id="GO:0016020">
    <property type="term" value="C:membrane"/>
    <property type="evidence" value="ECO:0007669"/>
    <property type="project" value="UniProtKB-SubCell"/>
</dbReference>
<feature type="transmembrane region" description="Helical" evidence="7">
    <location>
        <begin position="131"/>
        <end position="156"/>
    </location>
</feature>
<dbReference type="GO" id="GO:0055085">
    <property type="term" value="P:transmembrane transport"/>
    <property type="evidence" value="ECO:0007669"/>
    <property type="project" value="InterPro"/>
</dbReference>
<keyword evidence="3" id="KW-1003">Cell membrane</keyword>
<dbReference type="OrthoDB" id="527159at2"/>
<evidence type="ECO:0000256" key="3">
    <source>
        <dbReference type="ARBA" id="ARBA00022475"/>
    </source>
</evidence>
<reference evidence="8 9" key="1">
    <citation type="submission" date="2018-06" db="EMBL/GenBank/DDBJ databases">
        <authorList>
            <consortium name="Pathogen Informatics"/>
            <person name="Doyle S."/>
        </authorList>
    </citation>
    <scope>NUCLEOTIDE SEQUENCE [LARGE SCALE GENOMIC DNA]</scope>
    <source>
        <strain evidence="8 9">NCTC12020</strain>
    </source>
</reference>
<feature type="transmembrane region" description="Helical" evidence="7">
    <location>
        <begin position="266"/>
        <end position="288"/>
    </location>
</feature>
<keyword evidence="5 7" id="KW-1133">Transmembrane helix</keyword>
<feature type="transmembrane region" description="Helical" evidence="7">
    <location>
        <begin position="63"/>
        <end position="84"/>
    </location>
</feature>
<keyword evidence="2" id="KW-0813">Transport</keyword>
<feature type="transmembrane region" description="Helical" evidence="7">
    <location>
        <begin position="37"/>
        <end position="57"/>
    </location>
</feature>
<organism evidence="8 9">
    <name type="scientific">Veillonella criceti</name>
    <dbReference type="NCBI Taxonomy" id="103891"/>
    <lineage>
        <taxon>Bacteria</taxon>
        <taxon>Bacillati</taxon>
        <taxon>Bacillota</taxon>
        <taxon>Negativicutes</taxon>
        <taxon>Veillonellales</taxon>
        <taxon>Veillonellaceae</taxon>
        <taxon>Veillonella</taxon>
    </lineage>
</organism>